<gene>
    <name evidence="2" type="primary">gnu</name>
    <name evidence="2" type="ORF">MAIC_50230</name>
</gene>
<dbReference type="InterPro" id="IPR036291">
    <property type="entry name" value="NAD(P)-bd_dom_sf"/>
</dbReference>
<dbReference type="InterPro" id="IPR001509">
    <property type="entry name" value="Epimerase_deHydtase"/>
</dbReference>
<protein>
    <submittedName>
        <fullName evidence="2">N-acetyl-alpha-D-glucosaminyl-diphospho-ditrans, o ctacis-undecaprenol 4-epimerase</fullName>
    </submittedName>
</protein>
<keyword evidence="3" id="KW-1185">Reference proteome</keyword>
<feature type="domain" description="NAD-dependent epimerase/dehydratase" evidence="1">
    <location>
        <begin position="7"/>
        <end position="213"/>
    </location>
</feature>
<accession>A0AAD1HSG3</accession>
<dbReference type="Gene3D" id="3.40.50.720">
    <property type="entry name" value="NAD(P)-binding Rossmann-like Domain"/>
    <property type="match status" value="1"/>
</dbReference>
<sequence length="321" mass="35245">MTTDGAVMVTGSAGFIGSALVSHLREIGRPVVGIDRDAKPAADSLRLDLKTITAADLPRPCPPTIVHLAALSKEPGFPWRDYFANNAEATRRLCQAAGEAGVDNIVFTSSMMAFASGPWRRSESDFGDADTAYGASKLQAEEILRTWQAEKPGRRLRIVRPGVVFGPGDTGNMRRLIRGLSKGRFAYIGRDDTVKSCIYLKDMVRLLTLLTEDDGPHVTYHAVYPQPTTIHDHVDAINAAWGWDRHPRTVPYRLALAAATPFAVVDPTGARFGLHPRRIQKLQFDTNISSERLADIGFTAQYSLREAFADWRRDCGGGLPQ</sequence>
<reference evidence="2 3" key="1">
    <citation type="journal article" date="2019" name="Emerg. Microbes Infect.">
        <title>Comprehensive subspecies identification of 175 nontuberculous mycobacteria species based on 7547 genomic profiles.</title>
        <authorList>
            <person name="Matsumoto Y."/>
            <person name="Kinjo T."/>
            <person name="Motooka D."/>
            <person name="Nabeya D."/>
            <person name="Jung N."/>
            <person name="Uechi K."/>
            <person name="Horii T."/>
            <person name="Iida T."/>
            <person name="Fujita J."/>
            <person name="Nakamura S."/>
        </authorList>
    </citation>
    <scope>NUCLEOTIDE SEQUENCE [LARGE SCALE GENOMIC DNA]</scope>
    <source>
        <strain evidence="2 3">JCM 6376</strain>
    </source>
</reference>
<dbReference type="Proteomes" id="UP000467327">
    <property type="component" value="Chromosome"/>
</dbReference>
<dbReference type="AlphaFoldDB" id="A0AAD1HSG3"/>
<dbReference type="PANTHER" id="PTHR43245:SF55">
    <property type="entry name" value="NAD(P)-BINDING DOMAIN-CONTAINING PROTEIN"/>
    <property type="match status" value="1"/>
</dbReference>
<dbReference type="SUPFAM" id="SSF51735">
    <property type="entry name" value="NAD(P)-binding Rossmann-fold domains"/>
    <property type="match status" value="1"/>
</dbReference>
<dbReference type="EMBL" id="AP022561">
    <property type="protein sequence ID" value="BBX10220.1"/>
    <property type="molecule type" value="Genomic_DNA"/>
</dbReference>
<dbReference type="Pfam" id="PF01370">
    <property type="entry name" value="Epimerase"/>
    <property type="match status" value="1"/>
</dbReference>
<dbReference type="InterPro" id="IPR050177">
    <property type="entry name" value="Lipid_A_modif_metabolic_enz"/>
</dbReference>
<dbReference type="PANTHER" id="PTHR43245">
    <property type="entry name" value="BIFUNCTIONAL POLYMYXIN RESISTANCE PROTEIN ARNA"/>
    <property type="match status" value="1"/>
</dbReference>
<dbReference type="RefSeq" id="WP_115318449.1">
    <property type="nucleotide sequence ID" value="NZ_AP022561.1"/>
</dbReference>
<name>A0AAD1HSG3_9MYCO</name>
<evidence type="ECO:0000259" key="1">
    <source>
        <dbReference type="Pfam" id="PF01370"/>
    </source>
</evidence>
<dbReference type="CDD" id="cd08946">
    <property type="entry name" value="SDR_e"/>
    <property type="match status" value="1"/>
</dbReference>
<organism evidence="2 3">
    <name type="scientific">Mycolicibacterium aichiense</name>
    <dbReference type="NCBI Taxonomy" id="1799"/>
    <lineage>
        <taxon>Bacteria</taxon>
        <taxon>Bacillati</taxon>
        <taxon>Actinomycetota</taxon>
        <taxon>Actinomycetes</taxon>
        <taxon>Mycobacteriales</taxon>
        <taxon>Mycobacteriaceae</taxon>
        <taxon>Mycolicibacterium</taxon>
    </lineage>
</organism>
<evidence type="ECO:0000313" key="2">
    <source>
        <dbReference type="EMBL" id="BBX10220.1"/>
    </source>
</evidence>
<dbReference type="KEGG" id="maic:MAIC_50230"/>
<proteinExistence type="predicted"/>
<evidence type="ECO:0000313" key="3">
    <source>
        <dbReference type="Proteomes" id="UP000467327"/>
    </source>
</evidence>